<gene>
    <name evidence="3" type="ORF">Vbra_3410</name>
</gene>
<dbReference type="Proteomes" id="UP000041254">
    <property type="component" value="Unassembled WGS sequence"/>
</dbReference>
<keyword evidence="1" id="KW-0732">Signal</keyword>
<dbReference type="GO" id="GO:0008757">
    <property type="term" value="F:S-adenosylmethionine-dependent methyltransferase activity"/>
    <property type="evidence" value="ECO:0007669"/>
    <property type="project" value="InterPro"/>
</dbReference>
<evidence type="ECO:0000259" key="2">
    <source>
        <dbReference type="Pfam" id="PF08241"/>
    </source>
</evidence>
<dbReference type="PANTHER" id="PTHR42912">
    <property type="entry name" value="METHYLTRANSFERASE"/>
    <property type="match status" value="1"/>
</dbReference>
<dbReference type="VEuPathDB" id="CryptoDB:Vbra_3410"/>
<proteinExistence type="predicted"/>
<feature type="domain" description="Methyltransferase type 11" evidence="2">
    <location>
        <begin position="197"/>
        <end position="300"/>
    </location>
</feature>
<dbReference type="CDD" id="cd02440">
    <property type="entry name" value="AdoMet_MTases"/>
    <property type="match status" value="1"/>
</dbReference>
<keyword evidence="4" id="KW-1185">Reference proteome</keyword>
<dbReference type="STRING" id="1169540.A0A0G4GZ14"/>
<sequence length="367" mass="41119">MICFLLLVWCILCCSSAFIGRPRPSHSSWRERQQRPRHRRLPPRMNLAIDPGVLKATALLEGIFKVKPIMGFAAANARKMMVKRGESIGYSWSDEVDALKRAKEQLDAEYERLLDADLHSNYPSYYCVPFHAYDEGNLSWQAAMEAEPAAVTVHSPLYGDNPSDLRPDGDRMLRHRFHQEMVVMLKERGGMTPERIVDIGCSTGLSTMKLHETFPTAKITGVDLSPYMCAVGAYKLQQRGSPDALAHIEYRHAAGEATGLADGSVDLVTICLVHHELPTHAAKDIFREAYRLLKPGGSLAVMDVNPVSPTFVKLATNPLFFAAFRSTEPYITEYIQMDIAHEMQEAGFCDVESRENSPRHRTVVATK</sequence>
<dbReference type="PANTHER" id="PTHR42912:SF80">
    <property type="entry name" value="METHYLTRANSFERASE DOMAIN-CONTAINING PROTEIN"/>
    <property type="match status" value="1"/>
</dbReference>
<evidence type="ECO:0000256" key="1">
    <source>
        <dbReference type="SAM" id="SignalP"/>
    </source>
</evidence>
<dbReference type="EMBL" id="CDMY01000892">
    <property type="protein sequence ID" value="CEM36453.1"/>
    <property type="molecule type" value="Genomic_DNA"/>
</dbReference>
<dbReference type="InterPro" id="IPR050508">
    <property type="entry name" value="Methyltransf_Superfamily"/>
</dbReference>
<dbReference type="AlphaFoldDB" id="A0A0G4GZ14"/>
<dbReference type="InParanoid" id="A0A0G4GZ14"/>
<reference evidence="3 4" key="1">
    <citation type="submission" date="2014-11" db="EMBL/GenBank/DDBJ databases">
        <authorList>
            <person name="Zhu J."/>
            <person name="Qi W."/>
            <person name="Song R."/>
        </authorList>
    </citation>
    <scope>NUCLEOTIDE SEQUENCE [LARGE SCALE GENOMIC DNA]</scope>
</reference>
<dbReference type="PhylomeDB" id="A0A0G4GZ14"/>
<dbReference type="Gene3D" id="3.40.50.150">
    <property type="entry name" value="Vaccinia Virus protein VP39"/>
    <property type="match status" value="1"/>
</dbReference>
<organism evidence="3 4">
    <name type="scientific">Vitrella brassicaformis (strain CCMP3155)</name>
    <dbReference type="NCBI Taxonomy" id="1169540"/>
    <lineage>
        <taxon>Eukaryota</taxon>
        <taxon>Sar</taxon>
        <taxon>Alveolata</taxon>
        <taxon>Colpodellida</taxon>
        <taxon>Vitrellaceae</taxon>
        <taxon>Vitrella</taxon>
    </lineage>
</organism>
<dbReference type="InterPro" id="IPR013216">
    <property type="entry name" value="Methyltransf_11"/>
</dbReference>
<dbReference type="OrthoDB" id="2013972at2759"/>
<feature type="signal peptide" evidence="1">
    <location>
        <begin position="1"/>
        <end position="17"/>
    </location>
</feature>
<feature type="chain" id="PRO_5005191202" description="Methyltransferase type 11 domain-containing protein" evidence="1">
    <location>
        <begin position="18"/>
        <end position="367"/>
    </location>
</feature>
<name>A0A0G4GZ14_VITBC</name>
<accession>A0A0G4GZ14</accession>
<evidence type="ECO:0000313" key="4">
    <source>
        <dbReference type="Proteomes" id="UP000041254"/>
    </source>
</evidence>
<dbReference type="Pfam" id="PF08241">
    <property type="entry name" value="Methyltransf_11"/>
    <property type="match status" value="1"/>
</dbReference>
<dbReference type="OMA" id="ECSPRHR"/>
<dbReference type="InterPro" id="IPR029063">
    <property type="entry name" value="SAM-dependent_MTases_sf"/>
</dbReference>
<evidence type="ECO:0000313" key="3">
    <source>
        <dbReference type="EMBL" id="CEM36453.1"/>
    </source>
</evidence>
<dbReference type="SUPFAM" id="SSF53335">
    <property type="entry name" value="S-adenosyl-L-methionine-dependent methyltransferases"/>
    <property type="match status" value="1"/>
</dbReference>
<protein>
    <recommendedName>
        <fullName evidence="2">Methyltransferase type 11 domain-containing protein</fullName>
    </recommendedName>
</protein>